<dbReference type="AlphaFoldDB" id="A0A1H7U3V7"/>
<protein>
    <submittedName>
        <fullName evidence="1">Uncharacterized protein</fullName>
    </submittedName>
</protein>
<evidence type="ECO:0000313" key="1">
    <source>
        <dbReference type="EMBL" id="SEL91750.1"/>
    </source>
</evidence>
<dbReference type="STRING" id="235985.SAMN05414137_11567"/>
<dbReference type="EMBL" id="FOAZ01000015">
    <property type="protein sequence ID" value="SEL91750.1"/>
    <property type="molecule type" value="Genomic_DNA"/>
</dbReference>
<dbReference type="eggNOG" id="ENOG5032RFG">
    <property type="taxonomic scope" value="Bacteria"/>
</dbReference>
<accession>A0A1H7U3V7</accession>
<keyword evidence="2" id="KW-1185">Reference proteome</keyword>
<dbReference type="RefSeq" id="WP_052439226.1">
    <property type="nucleotide sequence ID" value="NZ_BBPN01000037.1"/>
</dbReference>
<sequence>MTEQSDEAIAAERAARARAFLACTQELTHLLGIEPPEVDADAPDRKRARHLAIGIRKTLKHATHLPEALFEPIMAAGVHDPDPSFCGWFVVPAVHVFGRRRVLERLVEYLRSGTDAQRSGATRAWYQAHVPVGGNSSDTPRDPALDDADEATEAWLEESLRVYLDESIHPSVRYNVLHMIPPVREQYPVRLHDLYLRAVDTARVDPAEGIRHWAGYADRDPA</sequence>
<dbReference type="Proteomes" id="UP000183015">
    <property type="component" value="Unassembled WGS sequence"/>
</dbReference>
<evidence type="ECO:0000313" key="2">
    <source>
        <dbReference type="Proteomes" id="UP000183015"/>
    </source>
</evidence>
<gene>
    <name evidence="1" type="ORF">SAMN05414137_11567</name>
</gene>
<name>A0A1H7U3V7_STRJI</name>
<proteinExistence type="predicted"/>
<organism evidence="1 2">
    <name type="scientific">Streptacidiphilus jiangxiensis</name>
    <dbReference type="NCBI Taxonomy" id="235985"/>
    <lineage>
        <taxon>Bacteria</taxon>
        <taxon>Bacillati</taxon>
        <taxon>Actinomycetota</taxon>
        <taxon>Actinomycetes</taxon>
        <taxon>Kitasatosporales</taxon>
        <taxon>Streptomycetaceae</taxon>
        <taxon>Streptacidiphilus</taxon>
    </lineage>
</organism>
<reference evidence="2" key="1">
    <citation type="submission" date="2016-10" db="EMBL/GenBank/DDBJ databases">
        <authorList>
            <person name="Varghese N."/>
        </authorList>
    </citation>
    <scope>NUCLEOTIDE SEQUENCE [LARGE SCALE GENOMIC DNA]</scope>
    <source>
        <strain evidence="2">DSM 45096 / BCRC 16803 / CGMCC 4.1857 / CIP 109030 / JCM 12277 / KCTC 19219 / NBRC 100920 / 33214</strain>
    </source>
</reference>